<dbReference type="eggNOG" id="ENOG502RZ4I">
    <property type="taxonomic scope" value="Eukaryota"/>
</dbReference>
<dbReference type="GeneID" id="19465248"/>
<reference evidence="3 4" key="1">
    <citation type="journal article" date="2013" name="BMC Genomics">
        <title>Genomics-driven discovery of the pneumocandin biosynthetic gene cluster in the fungus Glarea lozoyensis.</title>
        <authorList>
            <person name="Chen L."/>
            <person name="Yue Q."/>
            <person name="Zhang X."/>
            <person name="Xiang M."/>
            <person name="Wang C."/>
            <person name="Li S."/>
            <person name="Che Y."/>
            <person name="Ortiz-Lopez F.J."/>
            <person name="Bills G.F."/>
            <person name="Liu X."/>
            <person name="An Z."/>
        </authorList>
    </citation>
    <scope>NUCLEOTIDE SEQUENCE [LARGE SCALE GENOMIC DNA]</scope>
    <source>
        <strain evidence="4">ATCC 20868 / MF5171</strain>
    </source>
</reference>
<dbReference type="Pfam" id="PF26571">
    <property type="entry name" value="VldE"/>
    <property type="match status" value="1"/>
</dbReference>
<dbReference type="OrthoDB" id="3563178at2759"/>
<proteinExistence type="predicted"/>
<gene>
    <name evidence="3" type="ORF">GLAREA_06194</name>
</gene>
<name>S3D3Y2_GLAL2</name>
<accession>S3D3Y2</accession>
<keyword evidence="4" id="KW-1185">Reference proteome</keyword>
<dbReference type="Proteomes" id="UP000016922">
    <property type="component" value="Unassembled WGS sequence"/>
</dbReference>
<organism evidence="3 4">
    <name type="scientific">Glarea lozoyensis (strain ATCC 20868 / MF5171)</name>
    <dbReference type="NCBI Taxonomy" id="1116229"/>
    <lineage>
        <taxon>Eukaryota</taxon>
        <taxon>Fungi</taxon>
        <taxon>Dikarya</taxon>
        <taxon>Ascomycota</taxon>
        <taxon>Pezizomycotina</taxon>
        <taxon>Leotiomycetes</taxon>
        <taxon>Helotiales</taxon>
        <taxon>Helotiaceae</taxon>
        <taxon>Glarea</taxon>
    </lineage>
</organism>
<protein>
    <recommendedName>
        <fullName evidence="2">ARB-07466-like C-terminal domain-containing protein</fullName>
    </recommendedName>
</protein>
<dbReference type="OMA" id="IREIGCK"/>
<evidence type="ECO:0000259" key="2">
    <source>
        <dbReference type="Pfam" id="PF26571"/>
    </source>
</evidence>
<feature type="chain" id="PRO_5004507987" description="ARB-07466-like C-terminal domain-containing protein" evidence="1">
    <location>
        <begin position="19"/>
        <end position="234"/>
    </location>
</feature>
<evidence type="ECO:0000313" key="3">
    <source>
        <dbReference type="EMBL" id="EPE33182.1"/>
    </source>
</evidence>
<dbReference type="KEGG" id="glz:GLAREA_06194"/>
<dbReference type="STRING" id="1116229.S3D3Y2"/>
<dbReference type="HOGENOM" id="CLU_109885_0_0_1"/>
<keyword evidence="1" id="KW-0732">Signal</keyword>
<dbReference type="EMBL" id="KE145358">
    <property type="protein sequence ID" value="EPE33182.1"/>
    <property type="molecule type" value="Genomic_DNA"/>
</dbReference>
<dbReference type="RefSeq" id="XP_008079799.1">
    <property type="nucleotide sequence ID" value="XM_008081608.1"/>
</dbReference>
<dbReference type="InterPro" id="IPR058593">
    <property type="entry name" value="ARB_07466-like_C"/>
</dbReference>
<evidence type="ECO:0000313" key="4">
    <source>
        <dbReference type="Proteomes" id="UP000016922"/>
    </source>
</evidence>
<evidence type="ECO:0000256" key="1">
    <source>
        <dbReference type="SAM" id="SignalP"/>
    </source>
</evidence>
<feature type="signal peptide" evidence="1">
    <location>
        <begin position="1"/>
        <end position="18"/>
    </location>
</feature>
<dbReference type="AlphaFoldDB" id="S3D3Y2"/>
<sequence>MHFSTLLSAAFTIAIAYAAVNEPCVGSGGAPGVCVKSSECTSSGGTSIPGACPSDPADIKCCTKPVCPKGNCRWSSDCTGPSISGECPGPASFKCCQANTSGWGGYKAPDFPPVGECKAVSVNGAKRIVAAFPGRVHVVYCTRDCKCGSGSDHCCGKASDIMCSDDGGKATTSGQEIAEWVMHHKTELKVKYVIWGQRIWNSDDGVKGWKSWKPMEDRGSITANHWDHVHVSYN</sequence>
<feature type="domain" description="ARB-07466-like C-terminal" evidence="2">
    <location>
        <begin position="115"/>
        <end position="226"/>
    </location>
</feature>